<dbReference type="InterPro" id="IPR013597">
    <property type="entry name" value="Mat_intron_G2"/>
</dbReference>
<sequence length="625" mass="73205">MNIKHSFTSEQELKDTLDFIYEKSKSGKGFNGILEAAFNEVTIVTAIHNIKSNKGANTPGIDGSRMNKYLQMDKNKLIGLIQKSIEDYIPKPVRRTYIKKANGKLRPLGITTVIDKIIQECIRIIIEPICEAKFYPQNFGFRPYRATNHAMTFAKTLVNLNIPQKPIIAIEGDIEGYFDNINHRILLRKLYRIGVKDKRILEIIKKMLIAGYVYGNEKFQTDKGTVQGGCISPLLANVYLNDFDWMIGRMYHHPKSKYKNECYARSNLKRNGIIPKYLIRYCDDWLIMTTMLSEAKRILSFLQKYYKHRLKLNLSKEKTLITNLEENRVKFLGYELLAAQPRARPDNKGCKGLVGKFYPAKAKVIAKVDNICKEIMKLKSMQDSKTMAAQIERINSIITGAAEYYKVAICSNTYKFMDHRIMQTAYRTFRKIYGKKYRQHLVQLSQLNNRPHRHEKRKDKTFAVQYEDKWIGLTKSYITHSQWDKYNYNQKATPYTQEGRRLYIIEKKGSMISPLARSPIYEDVELFNCNEKSLNNFEYYMNREYAYNRDKGRFKICRENLKSNYRHCQRIDGTLPLDKINKVPNLAWFCYNCLKLVQSQDVPQGVNSKMKSKILIYRKKLKVLN</sequence>
<feature type="domain" description="Reverse transcriptase" evidence="1">
    <location>
        <begin position="79"/>
        <end position="336"/>
    </location>
</feature>
<dbReference type="Pfam" id="PF08388">
    <property type="entry name" value="GIIM"/>
    <property type="match status" value="1"/>
</dbReference>
<dbReference type="PROSITE" id="PS50878">
    <property type="entry name" value="RT_POL"/>
    <property type="match status" value="1"/>
</dbReference>
<dbReference type="Pfam" id="PF00078">
    <property type="entry name" value="RVT_1"/>
    <property type="match status" value="1"/>
</dbReference>
<keyword evidence="3" id="KW-1185">Reference proteome</keyword>
<evidence type="ECO:0000313" key="2">
    <source>
        <dbReference type="EMBL" id="KNY25917.1"/>
    </source>
</evidence>
<dbReference type="InterPro" id="IPR051083">
    <property type="entry name" value="GrpII_Intron_Splice-Mob/Def"/>
</dbReference>
<gene>
    <name evidence="2" type="ORF">Bccel_1177</name>
</gene>
<keyword evidence="2" id="KW-0548">Nucleotidyltransferase</keyword>
<dbReference type="STRING" id="398512.Bccel_1177"/>
<reference evidence="3" key="1">
    <citation type="submission" date="2015-07" db="EMBL/GenBank/DDBJ databases">
        <title>Near-Complete Genome Sequence of the Cellulolytic Bacterium Bacteroides (Pseudobacteroides) cellulosolvens ATCC 35603.</title>
        <authorList>
            <person name="Dassa B."/>
            <person name="Utturkar S.M."/>
            <person name="Klingeman D.M."/>
            <person name="Hurt R.A."/>
            <person name="Keller M."/>
            <person name="Xu J."/>
            <person name="Reddy Y.H.K."/>
            <person name="Borovok I."/>
            <person name="Grinberg I.R."/>
            <person name="Lamed R."/>
            <person name="Zhivin O."/>
            <person name="Bayer E.A."/>
            <person name="Brown S.D."/>
        </authorList>
    </citation>
    <scope>NUCLEOTIDE SEQUENCE [LARGE SCALE GENOMIC DNA]</scope>
    <source>
        <strain evidence="3">DSM 2933</strain>
    </source>
</reference>
<dbReference type="PATRIC" id="fig|398512.5.peg.1219"/>
<organism evidence="2 3">
    <name type="scientific">Pseudobacteroides cellulosolvens ATCC 35603 = DSM 2933</name>
    <dbReference type="NCBI Taxonomy" id="398512"/>
    <lineage>
        <taxon>Bacteria</taxon>
        <taxon>Bacillati</taxon>
        <taxon>Bacillota</taxon>
        <taxon>Clostridia</taxon>
        <taxon>Eubacteriales</taxon>
        <taxon>Oscillospiraceae</taxon>
        <taxon>Pseudobacteroides</taxon>
    </lineage>
</organism>
<dbReference type="PANTHER" id="PTHR34047:SF8">
    <property type="entry name" value="PROTEIN YKFC"/>
    <property type="match status" value="1"/>
</dbReference>
<dbReference type="eggNOG" id="COG1403">
    <property type="taxonomic scope" value="Bacteria"/>
</dbReference>
<protein>
    <submittedName>
        <fullName evidence="2">RNA-directed DNA polymerase (Reverse transcriptase)</fullName>
    </submittedName>
</protein>
<dbReference type="Proteomes" id="UP000036923">
    <property type="component" value="Unassembled WGS sequence"/>
</dbReference>
<dbReference type="EMBL" id="LGTC01000001">
    <property type="protein sequence ID" value="KNY25917.1"/>
    <property type="molecule type" value="Genomic_DNA"/>
</dbReference>
<dbReference type="GO" id="GO:0003964">
    <property type="term" value="F:RNA-directed DNA polymerase activity"/>
    <property type="evidence" value="ECO:0007669"/>
    <property type="project" value="UniProtKB-KW"/>
</dbReference>
<keyword evidence="2" id="KW-0695">RNA-directed DNA polymerase</keyword>
<dbReference type="PANTHER" id="PTHR34047">
    <property type="entry name" value="NUCLEAR INTRON MATURASE 1, MITOCHONDRIAL-RELATED"/>
    <property type="match status" value="1"/>
</dbReference>
<dbReference type="InterPro" id="IPR043502">
    <property type="entry name" value="DNA/RNA_pol_sf"/>
</dbReference>
<dbReference type="InterPro" id="IPR000477">
    <property type="entry name" value="RT_dom"/>
</dbReference>
<dbReference type="RefSeq" id="WP_050753155.1">
    <property type="nucleotide sequence ID" value="NZ_LGTC01000001.1"/>
</dbReference>
<dbReference type="AlphaFoldDB" id="A0A0L6JKK9"/>
<accession>A0A0L6JKK9</accession>
<name>A0A0L6JKK9_9FIRM</name>
<keyword evidence="2" id="KW-0808">Transferase</keyword>
<dbReference type="SUPFAM" id="SSF56672">
    <property type="entry name" value="DNA/RNA polymerases"/>
    <property type="match status" value="1"/>
</dbReference>
<proteinExistence type="predicted"/>
<comment type="caution">
    <text evidence="2">The sequence shown here is derived from an EMBL/GenBank/DDBJ whole genome shotgun (WGS) entry which is preliminary data.</text>
</comment>
<dbReference type="CDD" id="cd01651">
    <property type="entry name" value="RT_G2_intron"/>
    <property type="match status" value="1"/>
</dbReference>
<dbReference type="eggNOG" id="COG3344">
    <property type="taxonomic scope" value="Bacteria"/>
</dbReference>
<evidence type="ECO:0000259" key="1">
    <source>
        <dbReference type="PROSITE" id="PS50878"/>
    </source>
</evidence>
<evidence type="ECO:0000313" key="3">
    <source>
        <dbReference type="Proteomes" id="UP000036923"/>
    </source>
</evidence>